<evidence type="ECO:0000256" key="1">
    <source>
        <dbReference type="ARBA" id="ARBA00004651"/>
    </source>
</evidence>
<keyword evidence="6 10" id="KW-1133">Transmembrane helix</keyword>
<protein>
    <recommendedName>
        <fullName evidence="11">Major facilitator superfamily (MFS) profile domain-containing protein</fullName>
    </recommendedName>
</protein>
<comment type="similarity">
    <text evidence="2 9">Belongs to the major facilitator superfamily. Sugar transporter (TC 2.A.1.1) family.</text>
</comment>
<evidence type="ECO:0000256" key="10">
    <source>
        <dbReference type="SAM" id="Phobius"/>
    </source>
</evidence>
<evidence type="ECO:0000256" key="5">
    <source>
        <dbReference type="ARBA" id="ARBA00022692"/>
    </source>
</evidence>
<comment type="catalytic activity">
    <reaction evidence="8">
        <text>myo-inositol(out) + H(+)(out) = myo-inositol(in) + H(+)(in)</text>
        <dbReference type="Rhea" id="RHEA:60364"/>
        <dbReference type="ChEBI" id="CHEBI:15378"/>
        <dbReference type="ChEBI" id="CHEBI:17268"/>
    </reaction>
</comment>
<dbReference type="PROSITE" id="PS50850">
    <property type="entry name" value="MFS"/>
    <property type="match status" value="1"/>
</dbReference>
<proteinExistence type="inferred from homology"/>
<comment type="subcellular location">
    <subcellularLocation>
        <location evidence="1">Cell membrane</location>
        <topology evidence="1">Multi-pass membrane protein</topology>
    </subcellularLocation>
</comment>
<dbReference type="InterPro" id="IPR005829">
    <property type="entry name" value="Sugar_transporter_CS"/>
</dbReference>
<evidence type="ECO:0000256" key="9">
    <source>
        <dbReference type="RuleBase" id="RU003346"/>
    </source>
</evidence>
<dbReference type="GO" id="GO:0005886">
    <property type="term" value="C:plasma membrane"/>
    <property type="evidence" value="ECO:0007669"/>
    <property type="project" value="UniProtKB-SubCell"/>
</dbReference>
<comment type="caution">
    <text evidence="12">The sequence shown here is derived from an EMBL/GenBank/DDBJ whole genome shotgun (WGS) entry which is preliminary data.</text>
</comment>
<feature type="transmembrane region" description="Helical" evidence="10">
    <location>
        <begin position="197"/>
        <end position="219"/>
    </location>
</feature>
<keyword evidence="5 10" id="KW-0812">Transmembrane</keyword>
<feature type="transmembrane region" description="Helical" evidence="10">
    <location>
        <begin position="170"/>
        <end position="191"/>
    </location>
</feature>
<evidence type="ECO:0000256" key="2">
    <source>
        <dbReference type="ARBA" id="ARBA00010992"/>
    </source>
</evidence>
<dbReference type="InterPro" id="IPR020846">
    <property type="entry name" value="MFS_dom"/>
</dbReference>
<dbReference type="GO" id="GO:0005365">
    <property type="term" value="F:myo-inositol transmembrane transporter activity"/>
    <property type="evidence" value="ECO:0007669"/>
    <property type="project" value="UniProtKB-ARBA"/>
</dbReference>
<feature type="transmembrane region" description="Helical" evidence="10">
    <location>
        <begin position="326"/>
        <end position="344"/>
    </location>
</feature>
<dbReference type="AlphaFoldDB" id="A0A8H3CTP8"/>
<feature type="transmembrane region" description="Helical" evidence="10">
    <location>
        <begin position="465"/>
        <end position="483"/>
    </location>
</feature>
<dbReference type="InterPro" id="IPR005828">
    <property type="entry name" value="MFS_sugar_transport-like"/>
</dbReference>
<keyword evidence="7 10" id="KW-0472">Membrane</keyword>
<dbReference type="OrthoDB" id="6339427at2759"/>
<feature type="transmembrane region" description="Helical" evidence="10">
    <location>
        <begin position="111"/>
        <end position="128"/>
    </location>
</feature>
<feature type="transmembrane region" description="Helical" evidence="10">
    <location>
        <begin position="356"/>
        <end position="377"/>
    </location>
</feature>
<dbReference type="Gene3D" id="1.20.1250.20">
    <property type="entry name" value="MFS general substrate transporter like domains"/>
    <property type="match status" value="1"/>
</dbReference>
<dbReference type="Proteomes" id="UP000663840">
    <property type="component" value="Unassembled WGS sequence"/>
</dbReference>
<organism evidence="12 13">
    <name type="scientific">Rhizoctonia solani</name>
    <dbReference type="NCBI Taxonomy" id="456999"/>
    <lineage>
        <taxon>Eukaryota</taxon>
        <taxon>Fungi</taxon>
        <taxon>Dikarya</taxon>
        <taxon>Basidiomycota</taxon>
        <taxon>Agaricomycotina</taxon>
        <taxon>Agaricomycetes</taxon>
        <taxon>Cantharellales</taxon>
        <taxon>Ceratobasidiaceae</taxon>
        <taxon>Rhizoctonia</taxon>
    </lineage>
</organism>
<dbReference type="SUPFAM" id="SSF103473">
    <property type="entry name" value="MFS general substrate transporter"/>
    <property type="match status" value="1"/>
</dbReference>
<evidence type="ECO:0000256" key="7">
    <source>
        <dbReference type="ARBA" id="ARBA00023136"/>
    </source>
</evidence>
<evidence type="ECO:0000313" key="12">
    <source>
        <dbReference type="EMBL" id="CAE6495598.1"/>
    </source>
</evidence>
<sequence length="527" mass="56349">MSFSIGKDTKVSIQHNENFDDPVSKVMRDQATGEISEEAVRAEGEEKVTMFNVGYDTGVISGALVSIGSDLGPAQLSNTQKELITSATTLGALIGGLAGGMISDFVGRKPVLAAANVIFIGGAIGQAACHTVTAMIGGRFLIGIGVGLAACMAPLFIAELSPTKLRGRLVTVNSVFITGGQVVAYGIGAAFESSRGGWRWMVGLGAIPAGLQLIMLPFLPESPRITARRGNMEQTHKSMAKIYAYATTEQVEEKVKLLCASVQESIDIQNSTTFFQRFKSILVVPVNRRALIVACGLQAFQQLSGFNTLMYYSATLFKSIGFDKPTAVGLIVAGTNFVFTLVALKYIDIVGRRKIMVLTPPGMIFGLTLASISFFYLTKSAGGELIEGTAYPKTWSGIILFSMVFYIASYATGLGNVPWQQSELFALEVRGIGASIATSTCWAANLVIGATYLSLMHAITPSGAFGLYAGLCLLGWLFCIFCYPETSGLSLEEVKLIFRDDFGIKASQRLRAAKKQIRERGDEPGSP</sequence>
<dbReference type="GO" id="GO:1904679">
    <property type="term" value="P:myo-inositol import across plasma membrane"/>
    <property type="evidence" value="ECO:0007669"/>
    <property type="project" value="UniProtKB-ARBA"/>
</dbReference>
<feature type="transmembrane region" description="Helical" evidence="10">
    <location>
        <begin position="140"/>
        <end position="158"/>
    </location>
</feature>
<dbReference type="PRINTS" id="PR00171">
    <property type="entry name" value="SUGRTRNSPORT"/>
</dbReference>
<dbReference type="PROSITE" id="PS00216">
    <property type="entry name" value="SUGAR_TRANSPORT_1"/>
    <property type="match status" value="2"/>
</dbReference>
<dbReference type="FunFam" id="1.20.1250.20:FF:000073">
    <property type="entry name" value="MFS myo-inositol transporter, putative"/>
    <property type="match status" value="1"/>
</dbReference>
<evidence type="ECO:0000256" key="3">
    <source>
        <dbReference type="ARBA" id="ARBA00022448"/>
    </source>
</evidence>
<dbReference type="PROSITE" id="PS00217">
    <property type="entry name" value="SUGAR_TRANSPORT_2"/>
    <property type="match status" value="1"/>
</dbReference>
<dbReference type="NCBIfam" id="TIGR00879">
    <property type="entry name" value="SP"/>
    <property type="match status" value="1"/>
</dbReference>
<dbReference type="InterPro" id="IPR003663">
    <property type="entry name" value="Sugar/inositol_transpt"/>
</dbReference>
<evidence type="ECO:0000256" key="8">
    <source>
        <dbReference type="ARBA" id="ARBA00049119"/>
    </source>
</evidence>
<keyword evidence="4" id="KW-1003">Cell membrane</keyword>
<evidence type="ECO:0000259" key="11">
    <source>
        <dbReference type="PROSITE" id="PS50850"/>
    </source>
</evidence>
<feature type="transmembrane region" description="Helical" evidence="10">
    <location>
        <begin position="431"/>
        <end position="453"/>
    </location>
</feature>
<dbReference type="PANTHER" id="PTHR48020:SF12">
    <property type="entry name" value="PROTON MYO-INOSITOL COTRANSPORTER"/>
    <property type="match status" value="1"/>
</dbReference>
<dbReference type="PANTHER" id="PTHR48020">
    <property type="entry name" value="PROTON MYO-INOSITOL COTRANSPORTER"/>
    <property type="match status" value="1"/>
</dbReference>
<dbReference type="InterPro" id="IPR036259">
    <property type="entry name" value="MFS_trans_sf"/>
</dbReference>
<gene>
    <name evidence="12" type="ORF">RDB_LOCUS153323</name>
</gene>
<name>A0A8H3CTP8_9AGAM</name>
<evidence type="ECO:0000256" key="6">
    <source>
        <dbReference type="ARBA" id="ARBA00022989"/>
    </source>
</evidence>
<feature type="domain" description="Major facilitator superfamily (MFS) profile" evidence="11">
    <location>
        <begin position="42"/>
        <end position="487"/>
    </location>
</feature>
<dbReference type="InterPro" id="IPR050814">
    <property type="entry name" value="Myo-inositol_Transporter"/>
</dbReference>
<dbReference type="Pfam" id="PF00083">
    <property type="entry name" value="Sugar_tr"/>
    <property type="match status" value="1"/>
</dbReference>
<keyword evidence="3 9" id="KW-0813">Transport</keyword>
<feature type="transmembrane region" description="Helical" evidence="10">
    <location>
        <begin position="397"/>
        <end position="419"/>
    </location>
</feature>
<evidence type="ECO:0000256" key="4">
    <source>
        <dbReference type="ARBA" id="ARBA00022475"/>
    </source>
</evidence>
<dbReference type="EMBL" id="CAJMWR010004328">
    <property type="protein sequence ID" value="CAE6495598.1"/>
    <property type="molecule type" value="Genomic_DNA"/>
</dbReference>
<evidence type="ECO:0000313" key="13">
    <source>
        <dbReference type="Proteomes" id="UP000663840"/>
    </source>
</evidence>
<reference evidence="12" key="1">
    <citation type="submission" date="2021-01" db="EMBL/GenBank/DDBJ databases">
        <authorList>
            <person name="Kaushik A."/>
        </authorList>
    </citation>
    <scope>NUCLEOTIDE SEQUENCE</scope>
    <source>
        <strain evidence="12">AG1-1A</strain>
    </source>
</reference>
<accession>A0A8H3CTP8</accession>